<dbReference type="Proteomes" id="UP000193862">
    <property type="component" value="Unassembled WGS sequence"/>
</dbReference>
<evidence type="ECO:0000259" key="3">
    <source>
        <dbReference type="PROSITE" id="PS51724"/>
    </source>
</evidence>
<proteinExistence type="predicted"/>
<evidence type="ECO:0000313" key="5">
    <source>
        <dbReference type="Proteomes" id="UP000193862"/>
    </source>
</evidence>
<dbReference type="PROSITE" id="PS51724">
    <property type="entry name" value="SPOR"/>
    <property type="match status" value="1"/>
</dbReference>
<evidence type="ECO:0000256" key="1">
    <source>
        <dbReference type="SAM" id="MobiDB-lite"/>
    </source>
</evidence>
<protein>
    <submittedName>
        <fullName evidence="4">Sporulation related domain protein</fullName>
    </submittedName>
</protein>
<feature type="region of interest" description="Disordered" evidence="1">
    <location>
        <begin position="283"/>
        <end position="306"/>
    </location>
</feature>
<sequence length="455" mass="46503">MQAVELARKQGWKSVFAAVTIAVCASFGAPAPALAAGKLSSGGEPAEFPPSSYKGTQYVDSRGCAFVRAGYGTTVNWVPRVSRDRSLLCNFVPTFDAPVAETLPVIADAPATAAPVPVVAAPAPVQTAKIAPIAVTPFAPAVAPAAVPAPIAVTAPPRDVALSPRVVPAPVTTPAPVRTPQVSVPTRLAAPAASASCSGLSAESAQYMTSRLAVRCGPQAVHPSDYGRQTMPAGRTLQTANRGVVTTSQQPTVVAVPQGTTVATVANGASAYRAPAVQKPKIPAGYRPTFDDDRLNPARGPRTAAGDAQMALRWTNDVPHQLIDRATGQVVGNLYPGLTFPYTSYEEQTLASVTVSSKSVAPVRVTAPRAAIAATPALGAGHRFVQVGTFGVPQNASATVARLQAMGLPVSTASSTGKGRALKVVLAGPFADPVAVQSALARARAAGFSDAFTRR</sequence>
<dbReference type="RefSeq" id="WP_143267560.1">
    <property type="nucleotide sequence ID" value="NZ_FWFS01000013.1"/>
</dbReference>
<dbReference type="EMBL" id="FWFS01000013">
    <property type="protein sequence ID" value="SLN67462.1"/>
    <property type="molecule type" value="Genomic_DNA"/>
</dbReference>
<evidence type="ECO:0000256" key="2">
    <source>
        <dbReference type="SAM" id="SignalP"/>
    </source>
</evidence>
<dbReference type="GO" id="GO:0042834">
    <property type="term" value="F:peptidoglycan binding"/>
    <property type="evidence" value="ECO:0007669"/>
    <property type="project" value="InterPro"/>
</dbReference>
<evidence type="ECO:0000313" key="4">
    <source>
        <dbReference type="EMBL" id="SLN67462.1"/>
    </source>
</evidence>
<reference evidence="4 5" key="1">
    <citation type="submission" date="2017-03" db="EMBL/GenBank/DDBJ databases">
        <authorList>
            <person name="Afonso C.L."/>
            <person name="Miller P.J."/>
            <person name="Scott M.A."/>
            <person name="Spackman E."/>
            <person name="Goraichik I."/>
            <person name="Dimitrov K.M."/>
            <person name="Suarez D.L."/>
            <person name="Swayne D.E."/>
        </authorList>
    </citation>
    <scope>NUCLEOTIDE SEQUENCE [LARGE SCALE GENOMIC DNA]</scope>
    <source>
        <strain evidence="4 5">CECT 8620</strain>
    </source>
</reference>
<dbReference type="Gene3D" id="3.30.70.1070">
    <property type="entry name" value="Sporulation related repeat"/>
    <property type="match status" value="1"/>
</dbReference>
<dbReference type="AlphaFoldDB" id="A0A1Y5TQL7"/>
<feature type="chain" id="PRO_5012079768" evidence="2">
    <location>
        <begin position="36"/>
        <end position="455"/>
    </location>
</feature>
<keyword evidence="2" id="KW-0732">Signal</keyword>
<feature type="domain" description="SPOR" evidence="3">
    <location>
        <begin position="377"/>
        <end position="455"/>
    </location>
</feature>
<gene>
    <name evidence="4" type="ORF">AQS8620_03151</name>
</gene>
<dbReference type="InterPro" id="IPR036680">
    <property type="entry name" value="SPOR-like_sf"/>
</dbReference>
<accession>A0A1Y5TQL7</accession>
<dbReference type="InterPro" id="IPR007730">
    <property type="entry name" value="SPOR-like_dom"/>
</dbReference>
<keyword evidence="5" id="KW-1185">Reference proteome</keyword>
<dbReference type="Pfam" id="PF05036">
    <property type="entry name" value="SPOR"/>
    <property type="match status" value="1"/>
</dbReference>
<dbReference type="OrthoDB" id="7843142at2"/>
<name>A0A1Y5TQL7_9RHOB</name>
<feature type="signal peptide" evidence="2">
    <location>
        <begin position="1"/>
        <end position="35"/>
    </location>
</feature>
<organism evidence="4 5">
    <name type="scientific">Aquimixticola soesokkakensis</name>
    <dbReference type="NCBI Taxonomy" id="1519096"/>
    <lineage>
        <taxon>Bacteria</taxon>
        <taxon>Pseudomonadati</taxon>
        <taxon>Pseudomonadota</taxon>
        <taxon>Alphaproteobacteria</taxon>
        <taxon>Rhodobacterales</taxon>
        <taxon>Paracoccaceae</taxon>
        <taxon>Aquimixticola</taxon>
    </lineage>
</organism>
<dbReference type="SUPFAM" id="SSF110997">
    <property type="entry name" value="Sporulation related repeat"/>
    <property type="match status" value="1"/>
</dbReference>